<proteinExistence type="inferred from homology"/>
<dbReference type="STRING" id="883081.HMPREF9698_01043"/>
<dbReference type="PROSITE" id="PS00101">
    <property type="entry name" value="HEXAPEP_TRANSFERASES"/>
    <property type="match status" value="1"/>
</dbReference>
<dbReference type="FunFam" id="2.160.10.10:FF:000007">
    <property type="entry name" value="Serine acetyltransferase"/>
    <property type="match status" value="1"/>
</dbReference>
<evidence type="ECO:0000256" key="7">
    <source>
        <dbReference type="ARBA" id="ARBA00022737"/>
    </source>
</evidence>
<keyword evidence="7" id="KW-0677">Repeat</keyword>
<dbReference type="SUPFAM" id="SSF51161">
    <property type="entry name" value="Trimeric LpxA-like enzymes"/>
    <property type="match status" value="1"/>
</dbReference>
<comment type="catalytic activity">
    <reaction evidence="10 11">
        <text>L-serine + acetyl-CoA = O-acetyl-L-serine + CoA</text>
        <dbReference type="Rhea" id="RHEA:24560"/>
        <dbReference type="ChEBI" id="CHEBI:33384"/>
        <dbReference type="ChEBI" id="CHEBI:57287"/>
        <dbReference type="ChEBI" id="CHEBI:57288"/>
        <dbReference type="ChEBI" id="CHEBI:58340"/>
        <dbReference type="EC" id="2.3.1.30"/>
    </reaction>
</comment>
<evidence type="ECO:0000256" key="2">
    <source>
        <dbReference type="ARBA" id="ARBA00007274"/>
    </source>
</evidence>
<protein>
    <recommendedName>
        <fullName evidence="4 11">Serine acetyltransferase</fullName>
        <ecNumber evidence="3 11">2.3.1.30</ecNumber>
    </recommendedName>
</protein>
<dbReference type="Pfam" id="PF00132">
    <property type="entry name" value="Hexapep"/>
    <property type="match status" value="1"/>
</dbReference>
<accession>K9ECE9</accession>
<dbReference type="PATRIC" id="fig|883081.3.peg.1044"/>
<evidence type="ECO:0000256" key="6">
    <source>
        <dbReference type="ARBA" id="ARBA00022679"/>
    </source>
</evidence>
<keyword evidence="5" id="KW-0028">Amino-acid biosynthesis</keyword>
<gene>
    <name evidence="12" type="ORF">HMPREF9698_01043</name>
</gene>
<dbReference type="AlphaFoldDB" id="K9ECE9"/>
<dbReference type="CDD" id="cd03354">
    <property type="entry name" value="LbH_SAT"/>
    <property type="match status" value="1"/>
</dbReference>
<evidence type="ECO:0000313" key="12">
    <source>
        <dbReference type="EMBL" id="EKU93511.1"/>
    </source>
</evidence>
<dbReference type="Gene3D" id="1.10.3130.10">
    <property type="entry name" value="serine acetyltransferase, domain 1"/>
    <property type="match status" value="1"/>
</dbReference>
<dbReference type="InterPro" id="IPR011004">
    <property type="entry name" value="Trimer_LpxA-like_sf"/>
</dbReference>
<dbReference type="InterPro" id="IPR005881">
    <property type="entry name" value="Ser_O-AcTrfase"/>
</dbReference>
<comment type="pathway">
    <text evidence="1">Amino-acid biosynthesis; L-cysteine biosynthesis; L-cysteine from L-serine: step 1/2.</text>
</comment>
<dbReference type="InterPro" id="IPR018357">
    <property type="entry name" value="Hexapep_transf_CS"/>
</dbReference>
<dbReference type="Proteomes" id="UP000009875">
    <property type="component" value="Unassembled WGS sequence"/>
</dbReference>
<dbReference type="PANTHER" id="PTHR42811">
    <property type="entry name" value="SERINE ACETYLTRANSFERASE"/>
    <property type="match status" value="1"/>
</dbReference>
<evidence type="ECO:0000256" key="9">
    <source>
        <dbReference type="ARBA" id="ARBA00023315"/>
    </source>
</evidence>
<comment type="similarity">
    <text evidence="2 11">Belongs to the transferase hexapeptide repeat family.</text>
</comment>
<dbReference type="InterPro" id="IPR045304">
    <property type="entry name" value="LbH_SAT"/>
</dbReference>
<evidence type="ECO:0000256" key="5">
    <source>
        <dbReference type="ARBA" id="ARBA00022605"/>
    </source>
</evidence>
<comment type="caution">
    <text evidence="12">The sequence shown here is derived from an EMBL/GenBank/DDBJ whole genome shotgun (WGS) entry which is preliminary data.</text>
</comment>
<dbReference type="OrthoDB" id="9801456at2"/>
<evidence type="ECO:0000256" key="4">
    <source>
        <dbReference type="ARBA" id="ARBA00018522"/>
    </source>
</evidence>
<keyword evidence="13" id="KW-1185">Reference proteome</keyword>
<organism evidence="12 13">
    <name type="scientific">Alloiococcus otitis ATCC 51267</name>
    <dbReference type="NCBI Taxonomy" id="883081"/>
    <lineage>
        <taxon>Bacteria</taxon>
        <taxon>Bacillati</taxon>
        <taxon>Bacillota</taxon>
        <taxon>Bacilli</taxon>
        <taxon>Lactobacillales</taxon>
        <taxon>Carnobacteriaceae</taxon>
        <taxon>Alloiococcus</taxon>
    </lineage>
</organism>
<evidence type="ECO:0000313" key="13">
    <source>
        <dbReference type="Proteomes" id="UP000009875"/>
    </source>
</evidence>
<reference evidence="12 13" key="1">
    <citation type="submission" date="2012-09" db="EMBL/GenBank/DDBJ databases">
        <title>The Genome Sequence of Alloiococcus otitis ATCC 51267.</title>
        <authorList>
            <consortium name="The Broad Institute Genome Sequencing Platform"/>
            <person name="Earl A."/>
            <person name="Ward D."/>
            <person name="Feldgarden M."/>
            <person name="Gevers D."/>
            <person name="Huys G."/>
            <person name="Walker B."/>
            <person name="Young S.K."/>
            <person name="Zeng Q."/>
            <person name="Gargeya S."/>
            <person name="Fitzgerald M."/>
            <person name="Haas B."/>
            <person name="Abouelleil A."/>
            <person name="Alvarado L."/>
            <person name="Arachchi H.M."/>
            <person name="Berlin A.M."/>
            <person name="Chapman S.B."/>
            <person name="Goldberg J."/>
            <person name="Griggs A."/>
            <person name="Gujja S."/>
            <person name="Hansen M."/>
            <person name="Howarth C."/>
            <person name="Imamovic A."/>
            <person name="Larimer J."/>
            <person name="McCowen C."/>
            <person name="Montmayeur A."/>
            <person name="Murphy C."/>
            <person name="Neiman D."/>
            <person name="Pearson M."/>
            <person name="Priest M."/>
            <person name="Roberts A."/>
            <person name="Saif S."/>
            <person name="Shea T."/>
            <person name="Sisk P."/>
            <person name="Sykes S."/>
            <person name="Wortman J."/>
            <person name="Nusbaum C."/>
            <person name="Birren B."/>
        </authorList>
    </citation>
    <scope>NUCLEOTIDE SEQUENCE [LARGE SCALE GENOMIC DNA]</scope>
    <source>
        <strain evidence="12 13">ATCC 51267</strain>
    </source>
</reference>
<dbReference type="GO" id="GO:0009001">
    <property type="term" value="F:serine O-acetyltransferase activity"/>
    <property type="evidence" value="ECO:0007669"/>
    <property type="project" value="UniProtKB-EC"/>
</dbReference>
<keyword evidence="8" id="KW-0198">Cysteine biosynthesis</keyword>
<evidence type="ECO:0000256" key="1">
    <source>
        <dbReference type="ARBA" id="ARBA00004876"/>
    </source>
</evidence>
<sequence>MSWTKRYQLAKHICQNDPAARGVWSTFFLYPGVVAYSRHFKAHYFYQKGFKNFARYLSERTKKKTNIEIHPGAQLGANVFIDHGTGVVIGETAIVGDRVKLYHGVTLGGTGKEKGAKRHPTIENDVEIGAGAIILGDVTIGHHSKVGAGAYVNRDVPAYATAVGIPARIILHDKDWNRIGEISPS</sequence>
<evidence type="ECO:0000256" key="11">
    <source>
        <dbReference type="PIRNR" id="PIRNR000441"/>
    </source>
</evidence>
<dbReference type="EMBL" id="AGXA01000020">
    <property type="protein sequence ID" value="EKU93511.1"/>
    <property type="molecule type" value="Genomic_DNA"/>
</dbReference>
<dbReference type="PIRSF" id="PIRSF000441">
    <property type="entry name" value="CysE"/>
    <property type="match status" value="1"/>
</dbReference>
<dbReference type="GO" id="GO:0006535">
    <property type="term" value="P:cysteine biosynthetic process from serine"/>
    <property type="evidence" value="ECO:0007669"/>
    <property type="project" value="InterPro"/>
</dbReference>
<dbReference type="GO" id="GO:0005737">
    <property type="term" value="C:cytoplasm"/>
    <property type="evidence" value="ECO:0007669"/>
    <property type="project" value="InterPro"/>
</dbReference>
<dbReference type="eggNOG" id="COG1045">
    <property type="taxonomic scope" value="Bacteria"/>
</dbReference>
<name>K9ECE9_9LACT</name>
<dbReference type="EC" id="2.3.1.30" evidence="3 11"/>
<keyword evidence="6 11" id="KW-0808">Transferase</keyword>
<evidence type="ECO:0000256" key="10">
    <source>
        <dbReference type="ARBA" id="ARBA00049486"/>
    </source>
</evidence>
<evidence type="ECO:0000256" key="8">
    <source>
        <dbReference type="ARBA" id="ARBA00023192"/>
    </source>
</evidence>
<dbReference type="UniPathway" id="UPA00136">
    <property type="reaction ID" value="UER00199"/>
</dbReference>
<dbReference type="InterPro" id="IPR042122">
    <property type="entry name" value="Ser_AcTrfase_N_sf"/>
</dbReference>
<dbReference type="Gene3D" id="2.160.10.10">
    <property type="entry name" value="Hexapeptide repeat proteins"/>
    <property type="match status" value="1"/>
</dbReference>
<keyword evidence="9 11" id="KW-0012">Acyltransferase</keyword>
<dbReference type="RefSeq" id="WP_003778069.1">
    <property type="nucleotide sequence ID" value="NZ_JH992959.1"/>
</dbReference>
<evidence type="ECO:0000256" key="3">
    <source>
        <dbReference type="ARBA" id="ARBA00013266"/>
    </source>
</evidence>
<dbReference type="InterPro" id="IPR001451">
    <property type="entry name" value="Hexapep"/>
</dbReference>
<dbReference type="InterPro" id="IPR053376">
    <property type="entry name" value="Serine_acetyltransferase"/>
</dbReference>
<dbReference type="HOGENOM" id="CLU_051638_10_1_9"/>
<dbReference type="NCBIfam" id="NF041874">
    <property type="entry name" value="EPS_EpsC"/>
    <property type="match status" value="1"/>
</dbReference>